<dbReference type="EMBL" id="LR797252">
    <property type="protein sequence ID" value="CAB4196856.1"/>
    <property type="molecule type" value="Genomic_DNA"/>
</dbReference>
<evidence type="ECO:0000313" key="1">
    <source>
        <dbReference type="EMBL" id="CAB4196856.1"/>
    </source>
</evidence>
<gene>
    <name evidence="1" type="ORF">UFOVP1290_376</name>
</gene>
<name>A0A6J5RRE8_9CAUD</name>
<accession>A0A6J5RRE8</accession>
<proteinExistence type="predicted"/>
<sequence>MGMDCYAKVVLGIKVDISKLTVSKKVKKFDHDYSEEFEFDPKTGKKLWRDATFYNPDIFPDLEGEFDGYDLGIDNYNLVSINDTYFIAMDDLSSGSHRSGCEIGYYSMENFSKDFQTFKKCMEDRGLMNDSFGIYSGLYISV</sequence>
<organism evidence="1">
    <name type="scientific">uncultured Caudovirales phage</name>
    <dbReference type="NCBI Taxonomy" id="2100421"/>
    <lineage>
        <taxon>Viruses</taxon>
        <taxon>Duplodnaviria</taxon>
        <taxon>Heunggongvirae</taxon>
        <taxon>Uroviricota</taxon>
        <taxon>Caudoviricetes</taxon>
        <taxon>Peduoviridae</taxon>
        <taxon>Maltschvirus</taxon>
        <taxon>Maltschvirus maltsch</taxon>
    </lineage>
</organism>
<reference evidence="1" key="1">
    <citation type="submission" date="2020-05" db="EMBL/GenBank/DDBJ databases">
        <authorList>
            <person name="Chiriac C."/>
            <person name="Salcher M."/>
            <person name="Ghai R."/>
            <person name="Kavagutti S V."/>
        </authorList>
    </citation>
    <scope>NUCLEOTIDE SEQUENCE</scope>
</reference>
<protein>
    <submittedName>
        <fullName evidence="1">Uncharacterized protein</fullName>
    </submittedName>
</protein>